<feature type="domain" description="Response regulatory" evidence="10">
    <location>
        <begin position="11"/>
        <end position="126"/>
    </location>
</feature>
<dbReference type="GO" id="GO:0005634">
    <property type="term" value="C:nucleus"/>
    <property type="evidence" value="ECO:0007669"/>
    <property type="project" value="UniProtKB-SubCell"/>
</dbReference>
<dbReference type="NCBIfam" id="TIGR01557">
    <property type="entry name" value="myb_SHAQKYF"/>
    <property type="match status" value="1"/>
</dbReference>
<sequence>MDQELWPYGLRVMVIDNNSSYLSVMEELLIKCSYRVKTYKNVGEAMSFIYGNTQTVDLIISDVFFPTEDGLLVLQEVTSKFDIPTVIMSSNGDTSTVMKYITNGASDFLIKPVRIQELKNIWQHVFRKQIGKNRKMSNNVQQVDQLSSYPPIVLAPPPPCATRTTEISDEATATLESAARDQIDTTVTDIRDLRKPRLSWTVQLHRQFIEAVNSLGGEKAVPKKILEIMNVKHLTREQVASHLQVINSELFL</sequence>
<dbReference type="SMART" id="SM00448">
    <property type="entry name" value="REC"/>
    <property type="match status" value="1"/>
</dbReference>
<evidence type="ECO:0000256" key="3">
    <source>
        <dbReference type="ARBA" id="ARBA00023012"/>
    </source>
</evidence>
<dbReference type="Pfam" id="PF00072">
    <property type="entry name" value="Response_reg"/>
    <property type="match status" value="1"/>
</dbReference>
<evidence type="ECO:0000256" key="7">
    <source>
        <dbReference type="ARBA" id="ARBA00023163"/>
    </source>
</evidence>
<dbReference type="GO" id="GO:0000160">
    <property type="term" value="P:phosphorelay signal transduction system"/>
    <property type="evidence" value="ECO:0007669"/>
    <property type="project" value="UniProtKB-KW"/>
</dbReference>
<dbReference type="PROSITE" id="PS50110">
    <property type="entry name" value="RESPONSE_REGULATORY"/>
    <property type="match status" value="1"/>
</dbReference>
<dbReference type="GO" id="GO:0003677">
    <property type="term" value="F:DNA binding"/>
    <property type="evidence" value="ECO:0007669"/>
    <property type="project" value="UniProtKB-KW"/>
</dbReference>
<proteinExistence type="predicted"/>
<keyword evidence="3" id="KW-0902">Two-component regulatory system</keyword>
<dbReference type="PROSITE" id="PS51294">
    <property type="entry name" value="HTH_MYB"/>
    <property type="match status" value="1"/>
</dbReference>
<evidence type="ECO:0000256" key="4">
    <source>
        <dbReference type="ARBA" id="ARBA00023015"/>
    </source>
</evidence>
<feature type="modified residue" description="4-aspartylphosphate" evidence="9">
    <location>
        <position position="62"/>
    </location>
</feature>
<evidence type="ECO:0000256" key="2">
    <source>
        <dbReference type="ARBA" id="ARBA00022553"/>
    </source>
</evidence>
<keyword evidence="5" id="KW-0238">DNA-binding</keyword>
<evidence type="ECO:0000259" key="10">
    <source>
        <dbReference type="PROSITE" id="PS50110"/>
    </source>
</evidence>
<keyword evidence="13" id="KW-1185">Reference proteome</keyword>
<dbReference type="InterPro" id="IPR011006">
    <property type="entry name" value="CheY-like_superfamily"/>
</dbReference>
<evidence type="ECO:0000256" key="6">
    <source>
        <dbReference type="ARBA" id="ARBA00023159"/>
    </source>
</evidence>
<dbReference type="InterPro" id="IPR045279">
    <property type="entry name" value="ARR-like"/>
</dbReference>
<dbReference type="PANTHER" id="PTHR43874:SF65">
    <property type="entry name" value="TWO-COMPONENT RESPONSE REGULATOR ORR30"/>
    <property type="match status" value="1"/>
</dbReference>
<dbReference type="GO" id="GO:0009736">
    <property type="term" value="P:cytokinin-activated signaling pathway"/>
    <property type="evidence" value="ECO:0007669"/>
    <property type="project" value="InterPro"/>
</dbReference>
<dbReference type="PANTHER" id="PTHR43874">
    <property type="entry name" value="TWO-COMPONENT RESPONSE REGULATOR"/>
    <property type="match status" value="1"/>
</dbReference>
<dbReference type="InterPro" id="IPR009057">
    <property type="entry name" value="Homeodomain-like_sf"/>
</dbReference>
<evidence type="ECO:0000256" key="9">
    <source>
        <dbReference type="PROSITE-ProRule" id="PRU00169"/>
    </source>
</evidence>
<dbReference type="SUPFAM" id="SSF46689">
    <property type="entry name" value="Homeodomain-like"/>
    <property type="match status" value="1"/>
</dbReference>
<feature type="domain" description="HTH myb-type" evidence="11">
    <location>
        <begin position="192"/>
        <end position="251"/>
    </location>
</feature>
<organism evidence="12 13">
    <name type="scientific">Paspalum notatum var. saurae</name>
    <dbReference type="NCBI Taxonomy" id="547442"/>
    <lineage>
        <taxon>Eukaryota</taxon>
        <taxon>Viridiplantae</taxon>
        <taxon>Streptophyta</taxon>
        <taxon>Embryophyta</taxon>
        <taxon>Tracheophyta</taxon>
        <taxon>Spermatophyta</taxon>
        <taxon>Magnoliopsida</taxon>
        <taxon>Liliopsida</taxon>
        <taxon>Poales</taxon>
        <taxon>Poaceae</taxon>
        <taxon>PACMAD clade</taxon>
        <taxon>Panicoideae</taxon>
        <taxon>Andropogonodae</taxon>
        <taxon>Paspaleae</taxon>
        <taxon>Paspalinae</taxon>
        <taxon>Paspalum</taxon>
    </lineage>
</organism>
<keyword evidence="6" id="KW-0010">Activator</keyword>
<dbReference type="InterPro" id="IPR001789">
    <property type="entry name" value="Sig_transdc_resp-reg_receiver"/>
</dbReference>
<evidence type="ECO:0000256" key="1">
    <source>
        <dbReference type="ARBA" id="ARBA00004123"/>
    </source>
</evidence>
<evidence type="ECO:0000259" key="11">
    <source>
        <dbReference type="PROSITE" id="PS51294"/>
    </source>
</evidence>
<dbReference type="CDD" id="cd17584">
    <property type="entry name" value="REC_typeB_ARR-like"/>
    <property type="match status" value="1"/>
</dbReference>
<dbReference type="Gene3D" id="3.40.50.2300">
    <property type="match status" value="1"/>
</dbReference>
<reference evidence="12 13" key="1">
    <citation type="submission" date="2024-02" db="EMBL/GenBank/DDBJ databases">
        <title>High-quality chromosome-scale genome assembly of Pensacola bahiagrass (Paspalum notatum Flugge var. saurae).</title>
        <authorList>
            <person name="Vega J.M."/>
            <person name="Podio M."/>
            <person name="Orjuela J."/>
            <person name="Siena L.A."/>
            <person name="Pessino S.C."/>
            <person name="Combes M.C."/>
            <person name="Mariac C."/>
            <person name="Albertini E."/>
            <person name="Pupilli F."/>
            <person name="Ortiz J.P.A."/>
            <person name="Leblanc O."/>
        </authorList>
    </citation>
    <scope>NUCLEOTIDE SEQUENCE [LARGE SCALE GENOMIC DNA]</scope>
    <source>
        <strain evidence="12">R1</strain>
        <tissue evidence="12">Leaf</tissue>
    </source>
</reference>
<evidence type="ECO:0000256" key="5">
    <source>
        <dbReference type="ARBA" id="ARBA00023125"/>
    </source>
</evidence>
<dbReference type="AlphaFoldDB" id="A0AAQ3SR49"/>
<evidence type="ECO:0000256" key="8">
    <source>
        <dbReference type="ARBA" id="ARBA00023242"/>
    </source>
</evidence>
<keyword evidence="7" id="KW-0804">Transcription</keyword>
<dbReference type="Proteomes" id="UP001341281">
    <property type="component" value="Chromosome 02"/>
</dbReference>
<name>A0AAQ3SR49_PASNO</name>
<dbReference type="SUPFAM" id="SSF52172">
    <property type="entry name" value="CheY-like"/>
    <property type="match status" value="1"/>
</dbReference>
<gene>
    <name evidence="12" type="ORF">U9M48_009384</name>
</gene>
<evidence type="ECO:0000313" key="12">
    <source>
        <dbReference type="EMBL" id="WVZ59198.1"/>
    </source>
</evidence>
<dbReference type="InterPro" id="IPR001005">
    <property type="entry name" value="SANT/Myb"/>
</dbReference>
<comment type="subcellular location">
    <subcellularLocation>
        <location evidence="1">Nucleus</location>
    </subcellularLocation>
</comment>
<keyword evidence="2 9" id="KW-0597">Phosphoprotein</keyword>
<dbReference type="Pfam" id="PF00249">
    <property type="entry name" value="Myb_DNA-binding"/>
    <property type="match status" value="1"/>
</dbReference>
<keyword evidence="8" id="KW-0539">Nucleus</keyword>
<dbReference type="InterPro" id="IPR017930">
    <property type="entry name" value="Myb_dom"/>
</dbReference>
<dbReference type="InterPro" id="IPR006447">
    <property type="entry name" value="Myb_dom_plants"/>
</dbReference>
<protein>
    <submittedName>
        <fullName evidence="12">Uncharacterized protein</fullName>
    </submittedName>
</protein>
<dbReference type="Gene3D" id="1.10.10.60">
    <property type="entry name" value="Homeodomain-like"/>
    <property type="match status" value="1"/>
</dbReference>
<accession>A0AAQ3SR49</accession>
<keyword evidence="4" id="KW-0805">Transcription regulation</keyword>
<evidence type="ECO:0000313" key="13">
    <source>
        <dbReference type="Proteomes" id="UP001341281"/>
    </source>
</evidence>
<dbReference type="FunFam" id="1.10.10.60:FF:000007">
    <property type="entry name" value="Two-component response regulator"/>
    <property type="match status" value="1"/>
</dbReference>
<dbReference type="EMBL" id="CP144746">
    <property type="protein sequence ID" value="WVZ59198.1"/>
    <property type="molecule type" value="Genomic_DNA"/>
</dbReference>